<feature type="active site" description="Proton acceptor" evidence="8 9">
    <location>
        <position position="50"/>
    </location>
</feature>
<dbReference type="SUPFAM" id="SSF52141">
    <property type="entry name" value="Uracil-DNA glycosylase-like"/>
    <property type="match status" value="1"/>
</dbReference>
<dbReference type="HAMAP" id="MF_00148">
    <property type="entry name" value="UDG"/>
    <property type="match status" value="1"/>
</dbReference>
<dbReference type="PANTHER" id="PTHR11264:SF0">
    <property type="entry name" value="URACIL-DNA GLYCOSYLASE"/>
    <property type="match status" value="1"/>
</dbReference>
<dbReference type="InterPro" id="IPR036895">
    <property type="entry name" value="Uracil-DNA_glycosylase-like_sf"/>
</dbReference>
<evidence type="ECO:0000256" key="3">
    <source>
        <dbReference type="ARBA" id="ARBA00008184"/>
    </source>
</evidence>
<sequence>MHASWNGIFNAEKILQFIATEDNVVPPREQIFRALSLPLEQVKVLIIGQDPYPTPGHAIGIAFGTAPGVRPLPKSLKNIFMELSQDLAIPEPIDGDLTAWIDQGVLLLNRVLTTTAGVTAAHKNKGWEEITDAIVDAVARRNAPLVAILWGKEAQKFAPIIGNDRCICSPHPSPLSAYRGFFGSRPFSRANKMLKEQGSSPVNWELPSA</sequence>
<gene>
    <name evidence="8 12" type="primary">ung</name>
    <name evidence="13" type="ORF">NCTC949_01436</name>
    <name evidence="12" type="ORF">UL82_04370</name>
</gene>
<proteinExistence type="inferred from homology"/>
<dbReference type="GO" id="GO:0004844">
    <property type="term" value="F:uracil DNA N-glycosylase activity"/>
    <property type="evidence" value="ECO:0007669"/>
    <property type="project" value="UniProtKB-UniRule"/>
</dbReference>
<dbReference type="GO" id="GO:0097510">
    <property type="term" value="P:base-excision repair, AP site formation via deaminated base removal"/>
    <property type="evidence" value="ECO:0007669"/>
    <property type="project" value="TreeGrafter"/>
</dbReference>
<accession>A0A0F6QZC6</accession>
<comment type="subcellular location">
    <subcellularLocation>
        <location evidence="8">Cytoplasm</location>
    </subcellularLocation>
</comment>
<evidence type="ECO:0000256" key="2">
    <source>
        <dbReference type="ARBA" id="ARBA00002631"/>
    </source>
</evidence>
<evidence type="ECO:0000256" key="7">
    <source>
        <dbReference type="ARBA" id="ARBA00023204"/>
    </source>
</evidence>
<dbReference type="HOGENOM" id="CLU_032162_3_1_11"/>
<keyword evidence="6 8" id="KW-0378">Hydrolase</keyword>
<keyword evidence="5 8" id="KW-0227">DNA damage</keyword>
<protein>
    <recommendedName>
        <fullName evidence="4 8">Uracil-DNA glycosylase</fullName>
        <shortName evidence="8">UDG</shortName>
        <ecNumber evidence="4 8">3.2.2.27</ecNumber>
    </recommendedName>
</protein>
<dbReference type="PROSITE" id="PS00130">
    <property type="entry name" value="U_DNA_GLYCOSYLASE"/>
    <property type="match status" value="1"/>
</dbReference>
<dbReference type="SMART" id="SM00986">
    <property type="entry name" value="UDG"/>
    <property type="match status" value="1"/>
</dbReference>
<evidence type="ECO:0000256" key="8">
    <source>
        <dbReference type="HAMAP-Rule" id="MF_00148"/>
    </source>
</evidence>
<dbReference type="InterPro" id="IPR018085">
    <property type="entry name" value="Ura-DNA_Glyclase_AS"/>
</dbReference>
<dbReference type="CDD" id="cd10027">
    <property type="entry name" value="UDG-F1-like"/>
    <property type="match status" value="1"/>
</dbReference>
<dbReference type="KEGG" id="cku:UL82_04370"/>
<dbReference type="NCBIfam" id="NF003588">
    <property type="entry name" value="PRK05254.1-1"/>
    <property type="match status" value="1"/>
</dbReference>
<evidence type="ECO:0000256" key="9">
    <source>
        <dbReference type="PROSITE-ProRule" id="PRU10072"/>
    </source>
</evidence>
<evidence type="ECO:0000256" key="6">
    <source>
        <dbReference type="ARBA" id="ARBA00022801"/>
    </source>
</evidence>
<keyword evidence="8" id="KW-0963">Cytoplasm</keyword>
<reference evidence="13 15" key="2">
    <citation type="submission" date="2018-12" db="EMBL/GenBank/DDBJ databases">
        <authorList>
            <consortium name="Pathogen Informatics"/>
        </authorList>
    </citation>
    <scope>NUCLEOTIDE SEQUENCE [LARGE SCALE GENOMIC DNA]</scope>
    <source>
        <strain evidence="13 15">NCTC949</strain>
    </source>
</reference>
<comment type="catalytic activity">
    <reaction evidence="1 8 10">
        <text>Hydrolyzes single-stranded DNA or mismatched double-stranded DNA and polynucleotides, releasing free uracil.</text>
        <dbReference type="EC" id="3.2.2.27"/>
    </reaction>
</comment>
<evidence type="ECO:0000313" key="13">
    <source>
        <dbReference type="EMBL" id="VEH06962.1"/>
    </source>
</evidence>
<feature type="domain" description="Uracil-DNA glycosylase-like" evidence="11">
    <location>
        <begin position="35"/>
        <end position="194"/>
    </location>
</feature>
<evidence type="ECO:0000256" key="5">
    <source>
        <dbReference type="ARBA" id="ARBA00022763"/>
    </source>
</evidence>
<evidence type="ECO:0000259" key="11">
    <source>
        <dbReference type="SMART" id="SM00986"/>
    </source>
</evidence>
<dbReference type="GO" id="GO:0005737">
    <property type="term" value="C:cytoplasm"/>
    <property type="evidence" value="ECO:0007669"/>
    <property type="project" value="UniProtKB-SubCell"/>
</dbReference>
<dbReference type="EMBL" id="CP011312">
    <property type="protein sequence ID" value="AKE41072.1"/>
    <property type="molecule type" value="Genomic_DNA"/>
</dbReference>
<comment type="similarity">
    <text evidence="3 8 10">Belongs to the uracil-DNA glycosylase (UDG) superfamily. UNG family.</text>
</comment>
<evidence type="ECO:0000313" key="15">
    <source>
        <dbReference type="Proteomes" id="UP000271380"/>
    </source>
</evidence>
<dbReference type="Proteomes" id="UP000033457">
    <property type="component" value="Chromosome"/>
</dbReference>
<dbReference type="Proteomes" id="UP000271380">
    <property type="component" value="Chromosome"/>
</dbReference>
<comment type="function">
    <text evidence="2 8 10">Excises uracil residues from the DNA which can arise as a result of misincorporation of dUMP residues by DNA polymerase or due to deamination of cytosine.</text>
</comment>
<dbReference type="AlphaFoldDB" id="A0A0F6QZC6"/>
<keyword evidence="7 8" id="KW-0234">DNA repair</keyword>
<evidence type="ECO:0000313" key="14">
    <source>
        <dbReference type="Proteomes" id="UP000033457"/>
    </source>
</evidence>
<name>A0A0F6QZC6_9CORY</name>
<dbReference type="PANTHER" id="PTHR11264">
    <property type="entry name" value="URACIL-DNA GLYCOSYLASE"/>
    <property type="match status" value="1"/>
</dbReference>
<dbReference type="EC" id="3.2.2.27" evidence="4 8"/>
<dbReference type="RefSeq" id="WP_236685501.1">
    <property type="nucleotide sequence ID" value="NZ_CP011312.1"/>
</dbReference>
<dbReference type="InterPro" id="IPR002043">
    <property type="entry name" value="UDG_fam1"/>
</dbReference>
<dbReference type="Pfam" id="PF03167">
    <property type="entry name" value="UDG"/>
    <property type="match status" value="1"/>
</dbReference>
<dbReference type="EMBL" id="LR134377">
    <property type="protein sequence ID" value="VEH06962.1"/>
    <property type="molecule type" value="Genomic_DNA"/>
</dbReference>
<evidence type="ECO:0000313" key="12">
    <source>
        <dbReference type="EMBL" id="AKE41072.1"/>
    </source>
</evidence>
<reference evidence="12 14" key="1">
    <citation type="journal article" date="2015" name="Genome Announc.">
        <title>Complete Genome Sequence of Corynebacterium kutscheri DSM 20755, a Corynebacterial Type Strain with Remarkably Low G+C Content of Chromosomal DNA.</title>
        <authorList>
            <person name="Ruckert C."/>
            <person name="Albersmeier A."/>
            <person name="Winkler A."/>
            <person name="Tauch A."/>
        </authorList>
    </citation>
    <scope>NUCLEOTIDE SEQUENCE [LARGE SCALE GENOMIC DNA]</scope>
    <source>
        <strain evidence="12 14">DSM 20755</strain>
    </source>
</reference>
<keyword evidence="12" id="KW-0326">Glycosidase</keyword>
<dbReference type="Gene3D" id="3.40.470.10">
    <property type="entry name" value="Uracil-DNA glycosylase-like domain"/>
    <property type="match status" value="1"/>
</dbReference>
<dbReference type="SMART" id="SM00987">
    <property type="entry name" value="UreE_C"/>
    <property type="match status" value="1"/>
</dbReference>
<keyword evidence="14" id="KW-1185">Reference proteome</keyword>
<organism evidence="12 14">
    <name type="scientific">Corynebacterium kutscheri</name>
    <dbReference type="NCBI Taxonomy" id="35755"/>
    <lineage>
        <taxon>Bacteria</taxon>
        <taxon>Bacillati</taxon>
        <taxon>Actinomycetota</taxon>
        <taxon>Actinomycetes</taxon>
        <taxon>Mycobacteriales</taxon>
        <taxon>Corynebacteriaceae</taxon>
        <taxon>Corynebacterium</taxon>
    </lineage>
</organism>
<evidence type="ECO:0000256" key="10">
    <source>
        <dbReference type="RuleBase" id="RU003780"/>
    </source>
</evidence>
<dbReference type="NCBIfam" id="NF003592">
    <property type="entry name" value="PRK05254.1-5"/>
    <property type="match status" value="1"/>
</dbReference>
<evidence type="ECO:0000256" key="1">
    <source>
        <dbReference type="ARBA" id="ARBA00001400"/>
    </source>
</evidence>
<evidence type="ECO:0000256" key="4">
    <source>
        <dbReference type="ARBA" id="ARBA00012030"/>
    </source>
</evidence>
<dbReference type="NCBIfam" id="TIGR00628">
    <property type="entry name" value="ung"/>
    <property type="match status" value="1"/>
</dbReference>
<dbReference type="InterPro" id="IPR005122">
    <property type="entry name" value="Uracil-DNA_glycosylase-like"/>
</dbReference>
<dbReference type="STRING" id="35755.UL82_04370"/>